<protein>
    <submittedName>
        <fullName evidence="2">Uncharacterized protein</fullName>
    </submittedName>
</protein>
<reference evidence="2" key="2">
    <citation type="submission" date="2022-06" db="UniProtKB">
        <authorList>
            <consortium name="EnsemblMetazoa"/>
        </authorList>
    </citation>
    <scope>IDENTIFICATION</scope>
    <source>
        <strain evidence="2">DF5081</strain>
    </source>
</reference>
<feature type="compositionally biased region" description="Basic and acidic residues" evidence="1">
    <location>
        <begin position="157"/>
        <end position="173"/>
    </location>
</feature>
<evidence type="ECO:0000256" key="1">
    <source>
        <dbReference type="SAM" id="MobiDB-lite"/>
    </source>
</evidence>
<keyword evidence="3" id="KW-1185">Reference proteome</keyword>
<evidence type="ECO:0000313" key="3">
    <source>
        <dbReference type="Proteomes" id="UP000005237"/>
    </source>
</evidence>
<reference evidence="3" key="1">
    <citation type="submission" date="2010-08" db="EMBL/GenBank/DDBJ databases">
        <authorList>
            <consortium name="Caenorhabditis japonica Sequencing Consortium"/>
            <person name="Wilson R.K."/>
        </authorList>
    </citation>
    <scope>NUCLEOTIDE SEQUENCE [LARGE SCALE GENOMIC DNA]</scope>
    <source>
        <strain evidence="3">DF5081</strain>
    </source>
</reference>
<dbReference type="Proteomes" id="UP000005237">
    <property type="component" value="Unassembled WGS sequence"/>
</dbReference>
<name>A0A8R1I8S1_CAEJA</name>
<sequence>MWGPVGSTLRLSSHLGALWMPDCGSGKFGKLLGTRYLTTWEQEKLKRRQGDSQTHALTVFEELSRGAGQKMWEYLVEVEKWSRKGYPEADRTTISQMRMTKLRKAAKEDRNLHNLLIMKRRETPVEEHYDTLKDIVLKQENEKEEVYRGGISDATGRTESRWNGSDRWRKSGKVEQLSDGEASQKSVDQRGSIKCYKRLCRLERTILALPVQKQIKLDIKIKDREAKVIFQIVRNNADIFLLGANAFKSVGIESRWKARKAVMQRASGYGDSSGVHLNTWRMKREN</sequence>
<organism evidence="2 3">
    <name type="scientific">Caenorhabditis japonica</name>
    <dbReference type="NCBI Taxonomy" id="281687"/>
    <lineage>
        <taxon>Eukaryota</taxon>
        <taxon>Metazoa</taxon>
        <taxon>Ecdysozoa</taxon>
        <taxon>Nematoda</taxon>
        <taxon>Chromadorea</taxon>
        <taxon>Rhabditida</taxon>
        <taxon>Rhabditina</taxon>
        <taxon>Rhabditomorpha</taxon>
        <taxon>Rhabditoidea</taxon>
        <taxon>Rhabditidae</taxon>
        <taxon>Peloderinae</taxon>
        <taxon>Caenorhabditis</taxon>
    </lineage>
</organism>
<feature type="region of interest" description="Disordered" evidence="1">
    <location>
        <begin position="157"/>
        <end position="185"/>
    </location>
</feature>
<dbReference type="AlphaFoldDB" id="A0A8R1I8S1"/>
<accession>A0A8R1I8S1</accession>
<evidence type="ECO:0000313" key="2">
    <source>
        <dbReference type="EnsemblMetazoa" id="CJA23747.1"/>
    </source>
</evidence>
<dbReference type="EnsemblMetazoa" id="CJA23747.1">
    <property type="protein sequence ID" value="CJA23747.1"/>
    <property type="gene ID" value="WBGene00179319"/>
</dbReference>
<proteinExistence type="predicted"/>